<comment type="caution">
    <text evidence="1">The sequence shown here is derived from an EMBL/GenBank/DDBJ whole genome shotgun (WGS) entry which is preliminary data.</text>
</comment>
<dbReference type="InterPro" id="IPR037208">
    <property type="entry name" value="Spo0E-like_sf"/>
</dbReference>
<proteinExistence type="predicted"/>
<dbReference type="SUPFAM" id="SSF140500">
    <property type="entry name" value="BAS1536-like"/>
    <property type="match status" value="1"/>
</dbReference>
<dbReference type="GO" id="GO:0043937">
    <property type="term" value="P:regulation of sporulation"/>
    <property type="evidence" value="ECO:0007669"/>
    <property type="project" value="InterPro"/>
</dbReference>
<dbReference type="Gene3D" id="4.10.280.10">
    <property type="entry name" value="Helix-loop-helix DNA-binding domain"/>
    <property type="match status" value="1"/>
</dbReference>
<accession>A0A941GH37</accession>
<sequence length="57" mass="6878">MYKLRDQIERVREEMLKIAFSEGFNSPEAIKKSKELDELILRYQQMNQNESVEVRIC</sequence>
<dbReference type="Pfam" id="PF09388">
    <property type="entry name" value="SpoOE-like"/>
    <property type="match status" value="1"/>
</dbReference>
<dbReference type="AlphaFoldDB" id="A0A941GH37"/>
<dbReference type="RefSeq" id="WP_016204211.1">
    <property type="nucleotide sequence ID" value="NZ_JAGTPX020000007.1"/>
</dbReference>
<dbReference type="GO" id="GO:0046983">
    <property type="term" value="F:protein dimerization activity"/>
    <property type="evidence" value="ECO:0007669"/>
    <property type="project" value="InterPro"/>
</dbReference>
<protein>
    <submittedName>
        <fullName evidence="1">Aspartyl-phosphate phosphatase Spo0E family protein</fullName>
    </submittedName>
</protein>
<dbReference type="EMBL" id="JAGTPX010000006">
    <property type="protein sequence ID" value="MBR8669485.1"/>
    <property type="molecule type" value="Genomic_DNA"/>
</dbReference>
<gene>
    <name evidence="1" type="ORF">KD144_08020</name>
</gene>
<name>A0A941GH37_NIACI</name>
<dbReference type="InterPro" id="IPR018540">
    <property type="entry name" value="Spo0E-like"/>
</dbReference>
<evidence type="ECO:0000313" key="1">
    <source>
        <dbReference type="EMBL" id="MBR8669485.1"/>
    </source>
</evidence>
<reference evidence="1" key="1">
    <citation type="submission" date="2021-04" db="EMBL/GenBank/DDBJ databases">
        <title>Genomic analysis of electroactive and textile dye degrading Bacillus circulans strain: DC10 isolated from constructed wetland-microbial fuel cells treating textile dye wastewaters.</title>
        <authorList>
            <person name="Patel D.U."/>
            <person name="Desai C.R."/>
        </authorList>
    </citation>
    <scope>NUCLEOTIDE SEQUENCE</scope>
    <source>
        <strain evidence="1">DC10</strain>
    </source>
</reference>
<dbReference type="InterPro" id="IPR036638">
    <property type="entry name" value="HLH_DNA-bd_sf"/>
</dbReference>
<organism evidence="1">
    <name type="scientific">Niallia circulans</name>
    <name type="common">Bacillus circulans</name>
    <dbReference type="NCBI Taxonomy" id="1397"/>
    <lineage>
        <taxon>Bacteria</taxon>
        <taxon>Bacillati</taxon>
        <taxon>Bacillota</taxon>
        <taxon>Bacilli</taxon>
        <taxon>Bacillales</taxon>
        <taxon>Bacillaceae</taxon>
        <taxon>Niallia</taxon>
    </lineage>
</organism>